<feature type="region of interest" description="Disordered" evidence="1">
    <location>
        <begin position="38"/>
        <end position="67"/>
    </location>
</feature>
<proteinExistence type="predicted"/>
<dbReference type="Proteomes" id="UP001553843">
    <property type="component" value="Unassembled WGS sequence"/>
</dbReference>
<dbReference type="RefSeq" id="WP_127912864.1">
    <property type="nucleotide sequence ID" value="NZ_CP086119.1"/>
</dbReference>
<evidence type="ECO:0000313" key="3">
    <source>
        <dbReference type="Proteomes" id="UP001553843"/>
    </source>
</evidence>
<name>A0ABV3M525_9ACTN</name>
<accession>A0ABV3M525</accession>
<gene>
    <name evidence="2" type="ORF">AB0887_33275</name>
</gene>
<organism evidence="2 3">
    <name type="scientific">Streptomyces huasconensis</name>
    <dbReference type="NCBI Taxonomy" id="1854574"/>
    <lineage>
        <taxon>Bacteria</taxon>
        <taxon>Bacillati</taxon>
        <taxon>Actinomycetota</taxon>
        <taxon>Actinomycetes</taxon>
        <taxon>Kitasatosporales</taxon>
        <taxon>Streptomycetaceae</taxon>
        <taxon>Streptomyces</taxon>
    </lineage>
</organism>
<comment type="caution">
    <text evidence="2">The sequence shown here is derived from an EMBL/GenBank/DDBJ whole genome shotgun (WGS) entry which is preliminary data.</text>
</comment>
<dbReference type="EMBL" id="JBEYRS010000019">
    <property type="protein sequence ID" value="MEW2366810.1"/>
    <property type="molecule type" value="Genomic_DNA"/>
</dbReference>
<protein>
    <submittedName>
        <fullName evidence="2">Uncharacterized protein</fullName>
    </submittedName>
</protein>
<reference evidence="2 3" key="1">
    <citation type="submission" date="2024-06" db="EMBL/GenBank/DDBJ databases">
        <title>The Natural Products Discovery Center: Release of the First 8490 Sequenced Strains for Exploring Actinobacteria Biosynthetic Diversity.</title>
        <authorList>
            <person name="Kalkreuter E."/>
            <person name="Kautsar S.A."/>
            <person name="Yang D."/>
            <person name="Bader C.D."/>
            <person name="Teijaro C.N."/>
            <person name="Fluegel L."/>
            <person name="Davis C.M."/>
            <person name="Simpson J.R."/>
            <person name="Lauterbach L."/>
            <person name="Steele A.D."/>
            <person name="Gui C."/>
            <person name="Meng S."/>
            <person name="Li G."/>
            <person name="Viehrig K."/>
            <person name="Ye F."/>
            <person name="Su P."/>
            <person name="Kiefer A.F."/>
            <person name="Nichols A."/>
            <person name="Cepeda A.J."/>
            <person name="Yan W."/>
            <person name="Fan B."/>
            <person name="Jiang Y."/>
            <person name="Adhikari A."/>
            <person name="Zheng C.-J."/>
            <person name="Schuster L."/>
            <person name="Cowan T.M."/>
            <person name="Smanski M.J."/>
            <person name="Chevrette M.G."/>
            <person name="De Carvalho L.P.S."/>
            <person name="Shen B."/>
        </authorList>
    </citation>
    <scope>NUCLEOTIDE SEQUENCE [LARGE SCALE GENOMIC DNA]</scope>
    <source>
        <strain evidence="2 3">NPDC047833</strain>
    </source>
</reference>
<sequence length="80" mass="8953">MTAAEDYDHLRHVLDVLPPETLRHLRVIVDTDPKTAPYAEHAGAEPPARRLSFAGIGDSGRSDLSERHRELVQDGIELDR</sequence>
<keyword evidence="3" id="KW-1185">Reference proteome</keyword>
<evidence type="ECO:0000256" key="1">
    <source>
        <dbReference type="SAM" id="MobiDB-lite"/>
    </source>
</evidence>
<evidence type="ECO:0000313" key="2">
    <source>
        <dbReference type="EMBL" id="MEW2366810.1"/>
    </source>
</evidence>